<organism evidence="1 2">
    <name type="scientific">Hygrophoropsis aurantiaca</name>
    <dbReference type="NCBI Taxonomy" id="72124"/>
    <lineage>
        <taxon>Eukaryota</taxon>
        <taxon>Fungi</taxon>
        <taxon>Dikarya</taxon>
        <taxon>Basidiomycota</taxon>
        <taxon>Agaricomycotina</taxon>
        <taxon>Agaricomycetes</taxon>
        <taxon>Agaricomycetidae</taxon>
        <taxon>Boletales</taxon>
        <taxon>Coniophorineae</taxon>
        <taxon>Hygrophoropsidaceae</taxon>
        <taxon>Hygrophoropsis</taxon>
    </lineage>
</organism>
<comment type="caution">
    <text evidence="1">The sequence shown here is derived from an EMBL/GenBank/DDBJ whole genome shotgun (WGS) entry which is preliminary data.</text>
</comment>
<dbReference type="EMBL" id="MU267775">
    <property type="protein sequence ID" value="KAH7909152.1"/>
    <property type="molecule type" value="Genomic_DNA"/>
</dbReference>
<name>A0ACB8A8W8_9AGAM</name>
<gene>
    <name evidence="1" type="ORF">BJ138DRAFT_1102905</name>
</gene>
<accession>A0ACB8A8W8</accession>
<evidence type="ECO:0000313" key="1">
    <source>
        <dbReference type="EMBL" id="KAH7909152.1"/>
    </source>
</evidence>
<proteinExistence type="predicted"/>
<protein>
    <submittedName>
        <fullName evidence="1">Uncharacterized protein</fullName>
    </submittedName>
</protein>
<sequence>MTPSSGYSPVRRCGRRYDSHTLATKYRGPLTVSAHSVESTGTAIEVIKVQLTPPHLRQRSMKQLSRSLRCTVTAPVFGSGGRDCCISELSLLIEIGRGQSAESTQYSDAQQLRVHSILVGGGSICKPRILQVLALADEEGCDPGQSNESDLGRVQTEVIIVVTLFTASMRHRHRQELSEVQKVPARSVLNPRAKITISCLVASGTTRMESPHTLTPAARLVATRAYANVVQKRKDTAQVRRCGRRYDSHAPPHTLKLDSRKQLDAPSQQVRQSSPRALLSTGTAIEGIKVWLLDDPSPLLGTKRRASAFLLWDCREHHDSYDKLAFLRVGGARKSPEEPGTDSHGLLFHTLPKVALKLTSNETSWIELSKERWLAYSRNPGSACNDASINFFVRSTPRGRIQVDASGDDDGSEFGFWTQ</sequence>
<evidence type="ECO:0000313" key="2">
    <source>
        <dbReference type="Proteomes" id="UP000790377"/>
    </source>
</evidence>
<dbReference type="Proteomes" id="UP000790377">
    <property type="component" value="Unassembled WGS sequence"/>
</dbReference>
<keyword evidence="2" id="KW-1185">Reference proteome</keyword>
<reference evidence="1" key="1">
    <citation type="journal article" date="2021" name="New Phytol.">
        <title>Evolutionary innovations through gain and loss of genes in the ectomycorrhizal Boletales.</title>
        <authorList>
            <person name="Wu G."/>
            <person name="Miyauchi S."/>
            <person name="Morin E."/>
            <person name="Kuo A."/>
            <person name="Drula E."/>
            <person name="Varga T."/>
            <person name="Kohler A."/>
            <person name="Feng B."/>
            <person name="Cao Y."/>
            <person name="Lipzen A."/>
            <person name="Daum C."/>
            <person name="Hundley H."/>
            <person name="Pangilinan J."/>
            <person name="Johnson J."/>
            <person name="Barry K."/>
            <person name="LaButti K."/>
            <person name="Ng V."/>
            <person name="Ahrendt S."/>
            <person name="Min B."/>
            <person name="Choi I.G."/>
            <person name="Park H."/>
            <person name="Plett J.M."/>
            <person name="Magnuson J."/>
            <person name="Spatafora J.W."/>
            <person name="Nagy L.G."/>
            <person name="Henrissat B."/>
            <person name="Grigoriev I.V."/>
            <person name="Yang Z.L."/>
            <person name="Xu J."/>
            <person name="Martin F.M."/>
        </authorList>
    </citation>
    <scope>NUCLEOTIDE SEQUENCE</scope>
    <source>
        <strain evidence="1">ATCC 28755</strain>
    </source>
</reference>